<organism evidence="2 3">
    <name type="scientific">Hyphomonas johnsonii MHS-2</name>
    <dbReference type="NCBI Taxonomy" id="1280950"/>
    <lineage>
        <taxon>Bacteria</taxon>
        <taxon>Pseudomonadati</taxon>
        <taxon>Pseudomonadota</taxon>
        <taxon>Alphaproteobacteria</taxon>
        <taxon>Hyphomonadales</taxon>
        <taxon>Hyphomonadaceae</taxon>
        <taxon>Hyphomonas</taxon>
    </lineage>
</organism>
<evidence type="ECO:0000313" key="3">
    <source>
        <dbReference type="Proteomes" id="UP000025171"/>
    </source>
</evidence>
<dbReference type="EMBL" id="ARYK01000001">
    <property type="protein sequence ID" value="KCZ93830.1"/>
    <property type="molecule type" value="Genomic_DNA"/>
</dbReference>
<reference evidence="2 3" key="1">
    <citation type="journal article" date="2014" name="Antonie Van Leeuwenhoek">
        <title>Hyphomonas beringensis sp. nov. and Hyphomonas chukchiensis sp. nov., isolated from surface seawater of the Bering Sea and Chukchi Sea.</title>
        <authorList>
            <person name="Li C."/>
            <person name="Lai Q."/>
            <person name="Li G."/>
            <person name="Dong C."/>
            <person name="Wang J."/>
            <person name="Liao Y."/>
            <person name="Shao Z."/>
        </authorList>
    </citation>
    <scope>NUCLEOTIDE SEQUENCE [LARGE SCALE GENOMIC DNA]</scope>
    <source>
        <strain evidence="2 3">MHS-2</strain>
    </source>
</reference>
<evidence type="ECO:0000256" key="1">
    <source>
        <dbReference type="SAM" id="Phobius"/>
    </source>
</evidence>
<name>A0A059FT08_9PROT</name>
<proteinExistence type="predicted"/>
<dbReference type="eggNOG" id="ENOG5031SXT">
    <property type="taxonomic scope" value="Bacteria"/>
</dbReference>
<accession>A0A059FT08</accession>
<dbReference type="AlphaFoldDB" id="A0A059FT08"/>
<dbReference type="Proteomes" id="UP000025171">
    <property type="component" value="Unassembled WGS sequence"/>
</dbReference>
<dbReference type="STRING" id="1280950.HJO_00600"/>
<evidence type="ECO:0000313" key="2">
    <source>
        <dbReference type="EMBL" id="KCZ93830.1"/>
    </source>
</evidence>
<comment type="caution">
    <text evidence="2">The sequence shown here is derived from an EMBL/GenBank/DDBJ whole genome shotgun (WGS) entry which is preliminary data.</text>
</comment>
<gene>
    <name evidence="2" type="ORF">HJO_00600</name>
</gene>
<dbReference type="OrthoDB" id="7631068at2"/>
<keyword evidence="1" id="KW-0812">Transmembrane</keyword>
<keyword evidence="1" id="KW-0472">Membrane</keyword>
<keyword evidence="3" id="KW-1185">Reference proteome</keyword>
<protein>
    <submittedName>
        <fullName evidence="2">Uncharacterized protein</fullName>
    </submittedName>
</protein>
<feature type="transmembrane region" description="Helical" evidence="1">
    <location>
        <begin position="63"/>
        <end position="94"/>
    </location>
</feature>
<dbReference type="PATRIC" id="fig|1280950.3.peg.119"/>
<feature type="transmembrane region" description="Helical" evidence="1">
    <location>
        <begin position="12"/>
        <end position="35"/>
    </location>
</feature>
<keyword evidence="1" id="KW-1133">Transmembrane helix</keyword>
<sequence>MLANQKHKAAGQSIFMSSVTGLANTLAVVTTFIGAPPLYGRTVGWVQGFTANNYGSGFEDITAFTWGVVCACLVFFISRASISTALVMGGLALATRIF</sequence>